<dbReference type="VEuPathDB" id="FungiDB:PV10_04735"/>
<dbReference type="InterPro" id="IPR036047">
    <property type="entry name" value="F-box-like_dom_sf"/>
</dbReference>
<dbReference type="EMBL" id="NAJM01000005">
    <property type="protein sequence ID" value="RVX74136.1"/>
    <property type="molecule type" value="Genomic_DNA"/>
</dbReference>
<sequence>MTFRGSHLYVNGPEIQHVFGVTSLPLTTVAHIISYLDDDVTSLSRLCRTSRSLYYMTLPHLWKSVTLTSHPCIRYKDGEPEGSGGASPFSMGLNALVTTKVAPLVRNLILQGDFGWMEPHEYSRAGRVSETGMVLNIAICAALDRCTQLESFRWDLNTRIQPNVYASLARLPKLRELWLRFPSSRAPHPITDIPPMPNIDTLCITHFDPLCNPDDLSTFFFHAEKLRTLQMHFSPRMRDAGEASVIVAQFFRKNIIEKKKLFLKRVGMYNLFAQMDVNDCLHAVDTGMCDDFTALNCFGPDESPFKSSSNATWFLDKTWLIPSDKVLPKPKVLRLDQLHKRHTQDLARARGLERLYLVNARHVPRNSGNAVTPSSRDQSPLIAPATCNGGTNAVANSMRSTASIHLRDLYMDSICDVCGPTLKHLILPARWPLSRELIVRLIRSAPNLTQLSAPIICSGFDFFRLVVPFLTHLWALRILAPATEGLEGERLAYEFRQFVDQLDENSFGECQAGETEPFRITHSGMEKAAVDVAHIRYVGFGDKVFEIGQVYEDVVKTPVALSSRDGSGGDSGIVDDHVECSQEVVRKRRVTRIPESEVAHVEIWKMDSLDVI</sequence>
<dbReference type="Proteomes" id="UP000288859">
    <property type="component" value="Unassembled WGS sequence"/>
</dbReference>
<dbReference type="OrthoDB" id="5311681at2759"/>
<reference evidence="2 3" key="1">
    <citation type="submission" date="2017-03" db="EMBL/GenBank/DDBJ databases">
        <title>Genomes of endolithic fungi from Antarctica.</title>
        <authorList>
            <person name="Coleine C."/>
            <person name="Masonjones S."/>
            <person name="Stajich J.E."/>
        </authorList>
    </citation>
    <scope>NUCLEOTIDE SEQUENCE [LARGE SCALE GENOMIC DNA]</scope>
    <source>
        <strain evidence="2 3">CCFEE 6314</strain>
    </source>
</reference>
<evidence type="ECO:0000313" key="3">
    <source>
        <dbReference type="Proteomes" id="UP000288859"/>
    </source>
</evidence>
<accession>A0A438NEI4</accession>
<dbReference type="Pfam" id="PF12937">
    <property type="entry name" value="F-box-like"/>
    <property type="match status" value="1"/>
</dbReference>
<proteinExistence type="predicted"/>
<evidence type="ECO:0000313" key="2">
    <source>
        <dbReference type="EMBL" id="RVX74136.1"/>
    </source>
</evidence>
<comment type="caution">
    <text evidence="2">The sequence shown here is derived from an EMBL/GenBank/DDBJ whole genome shotgun (WGS) entry which is preliminary data.</text>
</comment>
<evidence type="ECO:0000259" key="1">
    <source>
        <dbReference type="Pfam" id="PF12937"/>
    </source>
</evidence>
<dbReference type="SUPFAM" id="SSF81383">
    <property type="entry name" value="F-box domain"/>
    <property type="match status" value="1"/>
</dbReference>
<gene>
    <name evidence="2" type="ORF">B0A52_01968</name>
</gene>
<dbReference type="AlphaFoldDB" id="A0A438NEI4"/>
<organism evidence="2 3">
    <name type="scientific">Exophiala mesophila</name>
    <name type="common">Black yeast-like fungus</name>
    <dbReference type="NCBI Taxonomy" id="212818"/>
    <lineage>
        <taxon>Eukaryota</taxon>
        <taxon>Fungi</taxon>
        <taxon>Dikarya</taxon>
        <taxon>Ascomycota</taxon>
        <taxon>Pezizomycotina</taxon>
        <taxon>Eurotiomycetes</taxon>
        <taxon>Chaetothyriomycetidae</taxon>
        <taxon>Chaetothyriales</taxon>
        <taxon>Herpotrichiellaceae</taxon>
        <taxon>Exophiala</taxon>
    </lineage>
</organism>
<dbReference type="InterPro" id="IPR001810">
    <property type="entry name" value="F-box_dom"/>
</dbReference>
<name>A0A438NEI4_EXOME</name>
<feature type="domain" description="F-box" evidence="1">
    <location>
        <begin position="23"/>
        <end position="67"/>
    </location>
</feature>
<dbReference type="SUPFAM" id="SSF52047">
    <property type="entry name" value="RNI-like"/>
    <property type="match status" value="1"/>
</dbReference>
<protein>
    <recommendedName>
        <fullName evidence="1">F-box domain-containing protein</fullName>
    </recommendedName>
</protein>